<feature type="transmembrane region" description="Helical" evidence="1">
    <location>
        <begin position="102"/>
        <end position="121"/>
    </location>
</feature>
<keyword evidence="4" id="KW-1185">Reference proteome</keyword>
<evidence type="ECO:0000313" key="4">
    <source>
        <dbReference type="Proteomes" id="UP000052237"/>
    </source>
</evidence>
<proteinExistence type="predicted"/>
<keyword evidence="1" id="KW-1133">Transmembrane helix</keyword>
<dbReference type="EMBL" id="FAVB01000002">
    <property type="protein sequence ID" value="CUU79054.1"/>
    <property type="molecule type" value="Genomic_DNA"/>
</dbReference>
<feature type="transmembrane region" description="Helical" evidence="1">
    <location>
        <begin position="158"/>
        <end position="178"/>
    </location>
</feature>
<sequence>MKNRSYLFGVFITLLGGILWGFSGACGQYLFEQKGISSDWLVPYRLLISGIILLSVYIIKNPKIIFLPFKNLKNIPQILVYAIIGLMLTQYSYFYSIELSNAAVATVIQYTAPVFILAIVCIIEKRLPHSKELVALSLAIFGVFLLATHGSFEKLVISQKALLFCFISALCVVVYNLAPKTLNKNFPISLILGWGLIIGGVVLSLYMCVWELDGVRDLGGYLAVSGVILFGTVMAFSFYMTGVGIIGASKASLIACIEPVAAAFFSFVWLGTSFVFLDYVGFAFIMLCVILLSKKDQYGSSC</sequence>
<feature type="transmembrane region" description="Helical" evidence="1">
    <location>
        <begin position="251"/>
        <end position="270"/>
    </location>
</feature>
<dbReference type="RefSeq" id="WP_059435105.1">
    <property type="nucleotide sequence ID" value="NZ_FAVB01000002.1"/>
</dbReference>
<keyword evidence="1" id="KW-0812">Transmembrane</keyword>
<feature type="transmembrane region" description="Helical" evidence="1">
    <location>
        <begin position="190"/>
        <end position="212"/>
    </location>
</feature>
<dbReference type="SUPFAM" id="SSF103481">
    <property type="entry name" value="Multidrug resistance efflux transporter EmrE"/>
    <property type="match status" value="2"/>
</dbReference>
<reference evidence="3 4" key="1">
    <citation type="submission" date="2015-11" db="EMBL/GenBank/DDBJ databases">
        <authorList>
            <consortium name="Pathogen Informatics"/>
        </authorList>
    </citation>
    <scope>NUCLEOTIDE SEQUENCE [LARGE SCALE GENOMIC DNA]</scope>
    <source>
        <strain evidence="3 4">006A-0059</strain>
    </source>
</reference>
<dbReference type="GO" id="GO:0016020">
    <property type="term" value="C:membrane"/>
    <property type="evidence" value="ECO:0007669"/>
    <property type="project" value="InterPro"/>
</dbReference>
<accession>A0A0S4RYC2</accession>
<feature type="transmembrane region" description="Helical" evidence="1">
    <location>
        <begin position="40"/>
        <end position="58"/>
    </location>
</feature>
<dbReference type="PANTHER" id="PTHR22911">
    <property type="entry name" value="ACYL-MALONYL CONDENSING ENZYME-RELATED"/>
    <property type="match status" value="1"/>
</dbReference>
<dbReference type="InterPro" id="IPR000620">
    <property type="entry name" value="EamA_dom"/>
</dbReference>
<dbReference type="Proteomes" id="UP000052237">
    <property type="component" value="Unassembled WGS sequence"/>
</dbReference>
<dbReference type="InterPro" id="IPR037185">
    <property type="entry name" value="EmrE-like"/>
</dbReference>
<name>A0A0S4RYC2_CAMHY</name>
<comment type="caution">
    <text evidence="3">The sequence shown here is derived from an EMBL/GenBank/DDBJ whole genome shotgun (WGS) entry which is preliminary data.</text>
</comment>
<evidence type="ECO:0000256" key="1">
    <source>
        <dbReference type="SAM" id="Phobius"/>
    </source>
</evidence>
<evidence type="ECO:0000313" key="3">
    <source>
        <dbReference type="EMBL" id="CUU79054.1"/>
    </source>
</evidence>
<dbReference type="PROSITE" id="PS51257">
    <property type="entry name" value="PROKAR_LIPOPROTEIN"/>
    <property type="match status" value="1"/>
</dbReference>
<feature type="transmembrane region" description="Helical" evidence="1">
    <location>
        <begin position="218"/>
        <end position="239"/>
    </location>
</feature>
<feature type="transmembrane region" description="Helical" evidence="1">
    <location>
        <begin position="276"/>
        <end position="293"/>
    </location>
</feature>
<feature type="transmembrane region" description="Helical" evidence="1">
    <location>
        <begin position="133"/>
        <end position="152"/>
    </location>
</feature>
<dbReference type="PANTHER" id="PTHR22911:SF79">
    <property type="entry name" value="MOBA-LIKE NTP TRANSFERASE DOMAIN-CONTAINING PROTEIN"/>
    <property type="match status" value="1"/>
</dbReference>
<organism evidence="3 4">
    <name type="scientific">Campylobacter hyointestinalis subsp. hyointestinalis</name>
    <dbReference type="NCBI Taxonomy" id="91352"/>
    <lineage>
        <taxon>Bacteria</taxon>
        <taxon>Pseudomonadati</taxon>
        <taxon>Campylobacterota</taxon>
        <taxon>Epsilonproteobacteria</taxon>
        <taxon>Campylobacterales</taxon>
        <taxon>Campylobacteraceae</taxon>
        <taxon>Campylobacter</taxon>
    </lineage>
</organism>
<feature type="transmembrane region" description="Helical" evidence="1">
    <location>
        <begin position="78"/>
        <end position="96"/>
    </location>
</feature>
<evidence type="ECO:0000259" key="2">
    <source>
        <dbReference type="Pfam" id="PF00892"/>
    </source>
</evidence>
<dbReference type="Pfam" id="PF00892">
    <property type="entry name" value="EamA"/>
    <property type="match status" value="2"/>
</dbReference>
<feature type="domain" description="EamA" evidence="2">
    <location>
        <begin position="160"/>
        <end position="293"/>
    </location>
</feature>
<gene>
    <name evidence="3" type="primary">yicL</name>
    <name evidence="3" type="ORF">ERS686654_01030</name>
</gene>
<keyword evidence="1" id="KW-0472">Membrane</keyword>
<protein>
    <submittedName>
        <fullName evidence="3">Transporter</fullName>
    </submittedName>
</protein>
<dbReference type="AlphaFoldDB" id="A0A0S4RYC2"/>
<feature type="domain" description="EamA" evidence="2">
    <location>
        <begin position="8"/>
        <end position="147"/>
    </location>
</feature>